<evidence type="ECO:0000256" key="2">
    <source>
        <dbReference type="ARBA" id="ARBA00009425"/>
    </source>
</evidence>
<keyword evidence="4 7" id="KW-0812">Transmembrane</keyword>
<feature type="domain" description="Na+/H+ antiporter MnhB subunit-related protein" evidence="8">
    <location>
        <begin position="5"/>
        <end position="60"/>
    </location>
</feature>
<dbReference type="Proteomes" id="UP001596161">
    <property type="component" value="Unassembled WGS sequence"/>
</dbReference>
<comment type="similarity">
    <text evidence="2">Belongs to the CPA3 antiporters (TC 2.A.63) subunit B family.</text>
</comment>
<evidence type="ECO:0000313" key="10">
    <source>
        <dbReference type="Proteomes" id="UP001596161"/>
    </source>
</evidence>
<protein>
    <submittedName>
        <fullName evidence="9">MnhB domain-containing protein</fullName>
    </submittedName>
</protein>
<dbReference type="PANTHER" id="PTHR33932">
    <property type="entry name" value="NA(+)/H(+) ANTIPORTER SUBUNIT B"/>
    <property type="match status" value="1"/>
</dbReference>
<evidence type="ECO:0000256" key="3">
    <source>
        <dbReference type="ARBA" id="ARBA00022475"/>
    </source>
</evidence>
<evidence type="ECO:0000256" key="7">
    <source>
        <dbReference type="SAM" id="Phobius"/>
    </source>
</evidence>
<feature type="transmembrane region" description="Helical" evidence="7">
    <location>
        <begin position="33"/>
        <end position="52"/>
    </location>
</feature>
<gene>
    <name evidence="9" type="ORF">ACFPIB_14850</name>
</gene>
<sequence>MKTIILAVAIRWLIPVFIIFSLYILFRGHNHPGGGFIGGLICSIAFIFHLMVHGPQKTTSDFFTLILYHFPRRPEHSRTRHFLRLLIIQVKRKREADEEYEWLEYVISIEPVYFIATGLLLAAISGVAGLLLNQPYMAALWSDFEIPVLGKPGTPILFDAGVYLLVLGIVLKITIALAEAD</sequence>
<feature type="transmembrane region" description="Helical" evidence="7">
    <location>
        <begin position="112"/>
        <end position="132"/>
    </location>
</feature>
<evidence type="ECO:0000256" key="1">
    <source>
        <dbReference type="ARBA" id="ARBA00004651"/>
    </source>
</evidence>
<evidence type="ECO:0000259" key="8">
    <source>
        <dbReference type="Pfam" id="PF04039"/>
    </source>
</evidence>
<proteinExistence type="inferred from homology"/>
<evidence type="ECO:0000256" key="5">
    <source>
        <dbReference type="ARBA" id="ARBA00022989"/>
    </source>
</evidence>
<dbReference type="EMBL" id="JBHSKT010000009">
    <property type="protein sequence ID" value="MFC5271895.1"/>
    <property type="molecule type" value="Genomic_DNA"/>
</dbReference>
<accession>A0ABW0EGV5</accession>
<feature type="transmembrane region" description="Helical" evidence="7">
    <location>
        <begin position="6"/>
        <end position="26"/>
    </location>
</feature>
<evidence type="ECO:0000256" key="6">
    <source>
        <dbReference type="ARBA" id="ARBA00023136"/>
    </source>
</evidence>
<comment type="caution">
    <text evidence="9">The sequence shown here is derived from an EMBL/GenBank/DDBJ whole genome shotgun (WGS) entry which is preliminary data.</text>
</comment>
<evidence type="ECO:0000313" key="9">
    <source>
        <dbReference type="EMBL" id="MFC5271895.1"/>
    </source>
</evidence>
<keyword evidence="5 7" id="KW-1133">Transmembrane helix</keyword>
<feature type="transmembrane region" description="Helical" evidence="7">
    <location>
        <begin position="156"/>
        <end position="178"/>
    </location>
</feature>
<keyword evidence="10" id="KW-1185">Reference proteome</keyword>
<dbReference type="InterPro" id="IPR007182">
    <property type="entry name" value="MnhB"/>
</dbReference>
<keyword evidence="3" id="KW-1003">Cell membrane</keyword>
<reference evidence="10" key="1">
    <citation type="journal article" date="2019" name="Int. J. Syst. Evol. Microbiol.">
        <title>The Global Catalogue of Microorganisms (GCM) 10K type strain sequencing project: providing services to taxonomists for standard genome sequencing and annotation.</title>
        <authorList>
            <consortium name="The Broad Institute Genomics Platform"/>
            <consortium name="The Broad Institute Genome Sequencing Center for Infectious Disease"/>
            <person name="Wu L."/>
            <person name="Ma J."/>
        </authorList>
    </citation>
    <scope>NUCLEOTIDE SEQUENCE [LARGE SCALE GENOMIC DNA]</scope>
    <source>
        <strain evidence="10">KACC 12602</strain>
    </source>
</reference>
<dbReference type="InterPro" id="IPR050622">
    <property type="entry name" value="CPA3_antiporter_subunitB"/>
</dbReference>
<dbReference type="RefSeq" id="WP_378018252.1">
    <property type="nucleotide sequence ID" value="NZ_JBHSKT010000009.1"/>
</dbReference>
<comment type="subcellular location">
    <subcellularLocation>
        <location evidence="1">Cell membrane</location>
        <topology evidence="1">Multi-pass membrane protein</topology>
    </subcellularLocation>
</comment>
<evidence type="ECO:0000256" key="4">
    <source>
        <dbReference type="ARBA" id="ARBA00022692"/>
    </source>
</evidence>
<dbReference type="PANTHER" id="PTHR33932:SF4">
    <property type="entry name" value="NA(+)_H(+) ANTIPORTER SUBUNIT B"/>
    <property type="match status" value="1"/>
</dbReference>
<dbReference type="Pfam" id="PF04039">
    <property type="entry name" value="MnhB"/>
    <property type="match status" value="2"/>
</dbReference>
<keyword evidence="6 7" id="KW-0472">Membrane</keyword>
<feature type="domain" description="Na+/H+ antiporter MnhB subunit-related protein" evidence="8">
    <location>
        <begin position="100"/>
        <end position="171"/>
    </location>
</feature>
<organism evidence="9 10">
    <name type="scientific">Adhaeribacter terreus</name>
    <dbReference type="NCBI Taxonomy" id="529703"/>
    <lineage>
        <taxon>Bacteria</taxon>
        <taxon>Pseudomonadati</taxon>
        <taxon>Bacteroidota</taxon>
        <taxon>Cytophagia</taxon>
        <taxon>Cytophagales</taxon>
        <taxon>Hymenobacteraceae</taxon>
        <taxon>Adhaeribacter</taxon>
    </lineage>
</organism>
<name>A0ABW0EGV5_9BACT</name>